<comment type="cofactor">
    <cofactor evidence="1">
        <name>pyridoxal 5'-phosphate</name>
        <dbReference type="ChEBI" id="CHEBI:597326"/>
    </cofactor>
</comment>
<dbReference type="RefSeq" id="WP_119319193.1">
    <property type="nucleotide sequence ID" value="NZ_AP025739.1"/>
</dbReference>
<comment type="catalytic activity">
    <reaction evidence="6">
        <text>(sulfur carrier)-H + L-cysteine = (sulfur carrier)-SH + L-alanine</text>
        <dbReference type="Rhea" id="RHEA:43892"/>
        <dbReference type="Rhea" id="RHEA-COMP:14737"/>
        <dbReference type="Rhea" id="RHEA-COMP:14739"/>
        <dbReference type="ChEBI" id="CHEBI:29917"/>
        <dbReference type="ChEBI" id="CHEBI:35235"/>
        <dbReference type="ChEBI" id="CHEBI:57972"/>
        <dbReference type="ChEBI" id="CHEBI:64428"/>
        <dbReference type="EC" id="2.8.1.7"/>
    </reaction>
</comment>
<sequence length="415" mass="45345">MAAAPQTAKGYDVQAVRADFPILHTQMHGKPLVYLDNAATTQKPQSVIDTLLRYYTEENANIHRSPHLLAEKATRAYEGARVKVKEFIHAEDAHEIIFVRNATEGVNLVASTYGRKNIGPGDEILISTMEHHCNIVPWQMLCEEKGAKLKVIPINDAGELLMDEFDKLLTERTKIVAVVHMSNVLGTINPIEEIITKAHAQGVPVLIDAAQSAYHIPLDVQALDADFLVFSGHKLYGPTGIGVLYGKTALLEAMPPYQGGGDMIATVTFEHTEYNDLPYKFEAGTPHIAGAAGLGAAIDYIQSLGVANIAAYEHELMEYGTQALSEIEGFRMIGTARNKASVYSFTLGDIHPLEIGTLLDRQGIAIRTGQHCAHPVLQRLGVPSTARASLGLYNTREEIDALVVGLRKVQEFFAK</sequence>
<dbReference type="Gene3D" id="3.40.640.10">
    <property type="entry name" value="Type I PLP-dependent aspartate aminotransferase-like (Major domain)"/>
    <property type="match status" value="1"/>
</dbReference>
<dbReference type="CDD" id="cd06453">
    <property type="entry name" value="SufS_like"/>
    <property type="match status" value="1"/>
</dbReference>
<dbReference type="InterPro" id="IPR000192">
    <property type="entry name" value="Aminotrans_V_dom"/>
</dbReference>
<dbReference type="PIRSF" id="PIRSF005572">
    <property type="entry name" value="NifS"/>
    <property type="match status" value="1"/>
</dbReference>
<dbReference type="Proteomes" id="UP000287394">
    <property type="component" value="Chromosome"/>
</dbReference>
<keyword evidence="4" id="KW-0808">Transferase</keyword>
<dbReference type="FunCoup" id="A0A402CPB2">
    <property type="interactions" value="441"/>
</dbReference>
<dbReference type="EC" id="2.8.1.7" evidence="3"/>
<dbReference type="KEGG" id="ccot:CCAX7_51900"/>
<evidence type="ECO:0000313" key="7">
    <source>
        <dbReference type="EMBL" id="BDI33139.1"/>
    </source>
</evidence>
<evidence type="ECO:0000256" key="4">
    <source>
        <dbReference type="ARBA" id="ARBA00022679"/>
    </source>
</evidence>
<protein>
    <recommendedName>
        <fullName evidence="3">cysteine desulfurase</fullName>
        <ecNumber evidence="3">2.8.1.7</ecNumber>
    </recommendedName>
</protein>
<dbReference type="InterPro" id="IPR010970">
    <property type="entry name" value="Cys_dSase_SufS"/>
</dbReference>
<dbReference type="Pfam" id="PF00266">
    <property type="entry name" value="Aminotran_5"/>
    <property type="match status" value="1"/>
</dbReference>
<evidence type="ECO:0000256" key="5">
    <source>
        <dbReference type="ARBA" id="ARBA00022898"/>
    </source>
</evidence>
<organism evidence="7 8">
    <name type="scientific">Capsulimonas corticalis</name>
    <dbReference type="NCBI Taxonomy" id="2219043"/>
    <lineage>
        <taxon>Bacteria</taxon>
        <taxon>Bacillati</taxon>
        <taxon>Armatimonadota</taxon>
        <taxon>Armatimonadia</taxon>
        <taxon>Capsulimonadales</taxon>
        <taxon>Capsulimonadaceae</taxon>
        <taxon>Capsulimonas</taxon>
    </lineage>
</organism>
<dbReference type="PANTHER" id="PTHR43586:SF8">
    <property type="entry name" value="CYSTEINE DESULFURASE 1, CHLOROPLASTIC"/>
    <property type="match status" value="1"/>
</dbReference>
<dbReference type="InterPro" id="IPR016454">
    <property type="entry name" value="Cysteine_dSase"/>
</dbReference>
<dbReference type="NCBIfam" id="TIGR01979">
    <property type="entry name" value="sufS"/>
    <property type="match status" value="1"/>
</dbReference>
<reference evidence="7 8" key="1">
    <citation type="journal article" date="2019" name="Int. J. Syst. Evol. Microbiol.">
        <title>Capsulimonas corticalis gen. nov., sp. nov., an aerobic capsulated bacterium, of a novel bacterial order, Capsulimonadales ord. nov., of the class Armatimonadia of the phylum Armatimonadetes.</title>
        <authorList>
            <person name="Li J."/>
            <person name="Kudo C."/>
            <person name="Tonouchi A."/>
        </authorList>
    </citation>
    <scope>NUCLEOTIDE SEQUENCE [LARGE SCALE GENOMIC DNA]</scope>
    <source>
        <strain evidence="7 8">AX-7</strain>
    </source>
</reference>
<keyword evidence="5" id="KW-0663">Pyridoxal phosphate</keyword>
<evidence type="ECO:0000313" key="8">
    <source>
        <dbReference type="Proteomes" id="UP000287394"/>
    </source>
</evidence>
<dbReference type="InterPro" id="IPR015421">
    <property type="entry name" value="PyrdxlP-dep_Trfase_major"/>
</dbReference>
<name>A0A402CPB2_9BACT</name>
<dbReference type="PANTHER" id="PTHR43586">
    <property type="entry name" value="CYSTEINE DESULFURASE"/>
    <property type="match status" value="1"/>
</dbReference>
<dbReference type="GO" id="GO:0030170">
    <property type="term" value="F:pyridoxal phosphate binding"/>
    <property type="evidence" value="ECO:0007669"/>
    <property type="project" value="InterPro"/>
</dbReference>
<dbReference type="OrthoDB" id="9808002at2"/>
<evidence type="ECO:0000256" key="3">
    <source>
        <dbReference type="ARBA" id="ARBA00012239"/>
    </source>
</evidence>
<dbReference type="AlphaFoldDB" id="A0A402CPB2"/>
<dbReference type="Gene3D" id="3.90.1150.10">
    <property type="entry name" value="Aspartate Aminotransferase, domain 1"/>
    <property type="match status" value="1"/>
</dbReference>
<evidence type="ECO:0000256" key="2">
    <source>
        <dbReference type="ARBA" id="ARBA00010447"/>
    </source>
</evidence>
<dbReference type="GO" id="GO:0006534">
    <property type="term" value="P:cysteine metabolic process"/>
    <property type="evidence" value="ECO:0007669"/>
    <property type="project" value="InterPro"/>
</dbReference>
<keyword evidence="8" id="KW-1185">Reference proteome</keyword>
<evidence type="ECO:0000256" key="6">
    <source>
        <dbReference type="ARBA" id="ARBA00050776"/>
    </source>
</evidence>
<dbReference type="InterPro" id="IPR015422">
    <property type="entry name" value="PyrdxlP-dep_Trfase_small"/>
</dbReference>
<dbReference type="SUPFAM" id="SSF53383">
    <property type="entry name" value="PLP-dependent transferases"/>
    <property type="match status" value="1"/>
</dbReference>
<proteinExistence type="inferred from homology"/>
<comment type="similarity">
    <text evidence="2">Belongs to the class-V pyridoxal-phosphate-dependent aminotransferase family. Csd subfamily.</text>
</comment>
<dbReference type="InterPro" id="IPR015424">
    <property type="entry name" value="PyrdxlP-dep_Trfase"/>
</dbReference>
<gene>
    <name evidence="7" type="ORF">CCAX7_51900</name>
</gene>
<dbReference type="GO" id="GO:0031071">
    <property type="term" value="F:cysteine desulfurase activity"/>
    <property type="evidence" value="ECO:0007669"/>
    <property type="project" value="UniProtKB-EC"/>
</dbReference>
<dbReference type="EMBL" id="AP025739">
    <property type="protein sequence ID" value="BDI33139.1"/>
    <property type="molecule type" value="Genomic_DNA"/>
</dbReference>
<evidence type="ECO:0000256" key="1">
    <source>
        <dbReference type="ARBA" id="ARBA00001933"/>
    </source>
</evidence>
<accession>A0A402CPB2</accession>